<sequence length="126" mass="13537">MADSVAGSTTSGGSAPRSGILTLSIKDKKSLYMAYMPFLINGGLFIPTNRPYEMGQEVFMLLNLMEDNEKIPVQGKVVWKTPSGSENYRSAGIGVQFTETGGGNARLKIESYLAGALGSERPTHTM</sequence>
<dbReference type="InterPro" id="IPR009875">
    <property type="entry name" value="PilZ_domain"/>
</dbReference>
<keyword evidence="4" id="KW-1185">Reference proteome</keyword>
<reference evidence="3 5" key="2">
    <citation type="submission" date="2017-11" db="EMBL/GenBank/DDBJ databases">
        <title>Draft Genome Sequence of Methylobacter psychrotolerans Sph1T, an Obligate Methanotroph from Low-Temperature Environments.</title>
        <authorList>
            <person name="Oshkin I.Y."/>
            <person name="Miroshnikov K."/>
            <person name="Belova S.E."/>
            <person name="Korzhenkov A."/>
            <person name="Toshchakov S.V."/>
            <person name="Dedysh S.N."/>
        </authorList>
    </citation>
    <scope>NUCLEOTIDE SEQUENCE [LARGE SCALE GENOMIC DNA]</scope>
    <source>
        <strain evidence="3 5">Sph1</strain>
    </source>
</reference>
<protein>
    <submittedName>
        <fullName evidence="2">Pilus assembly protein PilZ</fullName>
    </submittedName>
</protein>
<dbReference type="AlphaFoldDB" id="A0A1Z4C2B1"/>
<dbReference type="Pfam" id="PF07238">
    <property type="entry name" value="PilZ"/>
    <property type="match status" value="1"/>
</dbReference>
<accession>A0A1Z4C2B1</accession>
<evidence type="ECO:0000313" key="3">
    <source>
        <dbReference type="EMBL" id="POZ51921.1"/>
    </source>
</evidence>
<dbReference type="KEGG" id="mpsy:CEK71_17205"/>
<dbReference type="OrthoDB" id="5296245at2"/>
<name>A0A1Z4C2B1_9GAMM</name>
<feature type="domain" description="PilZ" evidence="1">
    <location>
        <begin position="22"/>
        <end position="114"/>
    </location>
</feature>
<dbReference type="GO" id="GO:0035438">
    <property type="term" value="F:cyclic-di-GMP binding"/>
    <property type="evidence" value="ECO:0007669"/>
    <property type="project" value="InterPro"/>
</dbReference>
<evidence type="ECO:0000313" key="2">
    <source>
        <dbReference type="EMBL" id="ASF47664.1"/>
    </source>
</evidence>
<reference evidence="2 4" key="1">
    <citation type="submission" date="2017-06" db="EMBL/GenBank/DDBJ databases">
        <title>Genome Sequencing of the methanotroph Methylovulum psychrotolerants str. HV10-M2 isolated from a high-altitude environment.</title>
        <authorList>
            <person name="Mateos-Rivera A."/>
        </authorList>
    </citation>
    <scope>NUCLEOTIDE SEQUENCE [LARGE SCALE GENOMIC DNA]</scope>
    <source>
        <strain evidence="2 4">HV10_M2</strain>
    </source>
</reference>
<dbReference type="EMBL" id="PGFZ01000004">
    <property type="protein sequence ID" value="POZ51921.1"/>
    <property type="molecule type" value="Genomic_DNA"/>
</dbReference>
<evidence type="ECO:0000313" key="4">
    <source>
        <dbReference type="Proteomes" id="UP000197019"/>
    </source>
</evidence>
<dbReference type="EMBL" id="CP022129">
    <property type="protein sequence ID" value="ASF47664.1"/>
    <property type="molecule type" value="Genomic_DNA"/>
</dbReference>
<dbReference type="RefSeq" id="WP_088620534.1">
    <property type="nucleotide sequence ID" value="NZ_CP022129.1"/>
</dbReference>
<evidence type="ECO:0000259" key="1">
    <source>
        <dbReference type="Pfam" id="PF07238"/>
    </source>
</evidence>
<dbReference type="Proteomes" id="UP000237423">
    <property type="component" value="Unassembled WGS sequence"/>
</dbReference>
<proteinExistence type="predicted"/>
<organism evidence="2 4">
    <name type="scientific">Methylovulum psychrotolerans</name>
    <dbReference type="NCBI Taxonomy" id="1704499"/>
    <lineage>
        <taxon>Bacteria</taxon>
        <taxon>Pseudomonadati</taxon>
        <taxon>Pseudomonadota</taxon>
        <taxon>Gammaproteobacteria</taxon>
        <taxon>Methylococcales</taxon>
        <taxon>Methylococcaceae</taxon>
        <taxon>Methylovulum</taxon>
    </lineage>
</organism>
<dbReference type="Proteomes" id="UP000197019">
    <property type="component" value="Chromosome"/>
</dbReference>
<evidence type="ECO:0000313" key="5">
    <source>
        <dbReference type="Proteomes" id="UP000237423"/>
    </source>
</evidence>
<dbReference type="Gene3D" id="2.40.10.220">
    <property type="entry name" value="predicted glycosyltransferase like domains"/>
    <property type="match status" value="1"/>
</dbReference>
<gene>
    <name evidence="3" type="ORF">AADEFJLK_02141</name>
    <name evidence="2" type="ORF">CEK71_17205</name>
</gene>